<dbReference type="AlphaFoldDB" id="A0A2N3PP58"/>
<dbReference type="PANTHER" id="PTHR45228:SF1">
    <property type="entry name" value="CYCLIC DI-GMP PHOSPHODIESTERASE TM_0186"/>
    <property type="match status" value="1"/>
</dbReference>
<dbReference type="Gene3D" id="1.10.3210.10">
    <property type="entry name" value="Hypothetical protein af1432"/>
    <property type="match status" value="1"/>
</dbReference>
<dbReference type="InterPro" id="IPR037522">
    <property type="entry name" value="HD_GYP_dom"/>
</dbReference>
<evidence type="ECO:0000313" key="2">
    <source>
        <dbReference type="EMBL" id="PKU22178.1"/>
    </source>
</evidence>
<dbReference type="SUPFAM" id="SSF55781">
    <property type="entry name" value="GAF domain-like"/>
    <property type="match status" value="1"/>
</dbReference>
<dbReference type="RefSeq" id="WP_101252946.1">
    <property type="nucleotide sequence ID" value="NZ_PIUM01000036.1"/>
</dbReference>
<dbReference type="Proteomes" id="UP000233293">
    <property type="component" value="Unassembled WGS sequence"/>
</dbReference>
<feature type="domain" description="HD-GYP" evidence="1">
    <location>
        <begin position="163"/>
        <end position="371"/>
    </location>
</feature>
<dbReference type="InterPro" id="IPR003607">
    <property type="entry name" value="HD/PDEase_dom"/>
</dbReference>
<dbReference type="SUPFAM" id="SSF109604">
    <property type="entry name" value="HD-domain/PDEase-like"/>
    <property type="match status" value="1"/>
</dbReference>
<dbReference type="Gene3D" id="3.30.450.40">
    <property type="match status" value="1"/>
</dbReference>
<dbReference type="CDD" id="cd00077">
    <property type="entry name" value="HDc"/>
    <property type="match status" value="1"/>
</dbReference>
<dbReference type="PROSITE" id="PS51832">
    <property type="entry name" value="HD_GYP"/>
    <property type="match status" value="1"/>
</dbReference>
<dbReference type="Pfam" id="PF13487">
    <property type="entry name" value="HD_5"/>
    <property type="match status" value="1"/>
</dbReference>
<gene>
    <name evidence="2" type="ORF">CWS72_22725</name>
</gene>
<dbReference type="SMART" id="SM00471">
    <property type="entry name" value="HDc"/>
    <property type="match status" value="1"/>
</dbReference>
<dbReference type="PANTHER" id="PTHR45228">
    <property type="entry name" value="CYCLIC DI-GMP PHOSPHODIESTERASE TM_0186-RELATED"/>
    <property type="match status" value="1"/>
</dbReference>
<dbReference type="EMBL" id="PIUM01000036">
    <property type="protein sequence ID" value="PKU22178.1"/>
    <property type="molecule type" value="Genomic_DNA"/>
</dbReference>
<accession>A0A2N3PP58</accession>
<keyword evidence="3" id="KW-1185">Reference proteome</keyword>
<dbReference type="InterPro" id="IPR029016">
    <property type="entry name" value="GAF-like_dom_sf"/>
</dbReference>
<reference evidence="3" key="1">
    <citation type="submission" date="2017-12" db="EMBL/GenBank/DDBJ databases">
        <title>Draft genome sequence of Telmatospirillum siberiense 26-4b1T, an acidotolerant peatland alphaproteobacterium potentially involved in sulfur cycling.</title>
        <authorList>
            <person name="Hausmann B."/>
            <person name="Pjevac P."/>
            <person name="Schreck K."/>
            <person name="Herbold C.W."/>
            <person name="Daims H."/>
            <person name="Wagner M."/>
            <person name="Pester M."/>
            <person name="Loy A."/>
        </authorList>
    </citation>
    <scope>NUCLEOTIDE SEQUENCE [LARGE SCALE GENOMIC DNA]</scope>
    <source>
        <strain evidence="3">26-4b1</strain>
    </source>
</reference>
<comment type="caution">
    <text evidence="2">The sequence shown here is derived from an EMBL/GenBank/DDBJ whole genome shotgun (WGS) entry which is preliminary data.</text>
</comment>
<evidence type="ECO:0000313" key="3">
    <source>
        <dbReference type="Proteomes" id="UP000233293"/>
    </source>
</evidence>
<dbReference type="GO" id="GO:0008081">
    <property type="term" value="F:phosphoric diester hydrolase activity"/>
    <property type="evidence" value="ECO:0007669"/>
    <property type="project" value="UniProtKB-ARBA"/>
</dbReference>
<dbReference type="InterPro" id="IPR052020">
    <property type="entry name" value="Cyclic_di-GMP/3'3'-cGAMP_PDE"/>
</dbReference>
<protein>
    <submittedName>
        <fullName evidence="2">Phosphodiesterase</fullName>
    </submittedName>
</protein>
<proteinExistence type="predicted"/>
<organism evidence="2 3">
    <name type="scientific">Telmatospirillum siberiense</name>
    <dbReference type="NCBI Taxonomy" id="382514"/>
    <lineage>
        <taxon>Bacteria</taxon>
        <taxon>Pseudomonadati</taxon>
        <taxon>Pseudomonadota</taxon>
        <taxon>Alphaproteobacteria</taxon>
        <taxon>Rhodospirillales</taxon>
        <taxon>Rhodospirillaceae</taxon>
        <taxon>Telmatospirillum</taxon>
    </lineage>
</organism>
<name>A0A2N3PP58_9PROT</name>
<sequence length="375" mass="41750">MLSTVSVQDGLGQDGFAFNLFTLHDRIKAIAPLRALSRIAIAVYDARSDLLHTFIHSSGGVQPLSNYDAKLSEVPSLQEVAANGAPRVIDDLGCYRPDALHTRKLLEQGYRSSYTVPLMSGGKLKGFLFFNAEEPDFFAPGVIAQLWPYAQIIALAAVIELEKIDVMQAAVSTLRQISGQRDEETGAHLQRMSRYCRLIARVLADSHALSDDYIEFLFHFSTLHDVGKVAIPDSILLKPGRLDPDEVAVMRLHVVKGREIVEMMVEEFSMGRLPQIGILFNVVAYHHENWDGSGYPYKLAGEAIPLEARITTVADVFDALTSRRPYKDGWPNEKAFEFLSASRGTKFYPPAVDALLSCREEIVTIQRQFTESGFD</sequence>
<dbReference type="OrthoDB" id="9176789at2"/>
<evidence type="ECO:0000259" key="1">
    <source>
        <dbReference type="PROSITE" id="PS51832"/>
    </source>
</evidence>